<dbReference type="Gene3D" id="3.20.20.70">
    <property type="entry name" value="Aldolase class I"/>
    <property type="match status" value="1"/>
</dbReference>
<sequence>MFRDHISVPTIPALARARAYLDAVGASGRVTLIITGGLRVPMDFVKAMALGADGVAISNSAMQSIGCVAARMCNTNNCPAGIATQKKDLRQRLNVDKASNQLKNFFEASTELMQVMARACGHNDLGQFNQKDLATWNRDMAHLSGIRYSGLGLDK</sequence>
<gene>
    <name evidence="3" type="ORF">JCM19232_3630</name>
</gene>
<comment type="similarity">
    <text evidence="1">Belongs to the glutamate synthase family.</text>
</comment>
<dbReference type="Pfam" id="PF01645">
    <property type="entry name" value="Glu_synthase"/>
    <property type="match status" value="1"/>
</dbReference>
<dbReference type="InterPro" id="IPR013785">
    <property type="entry name" value="Aldolase_TIM"/>
</dbReference>
<organism evidence="3 4">
    <name type="scientific">Vibrio ishigakensis</name>
    <dbReference type="NCBI Taxonomy" id="1481914"/>
    <lineage>
        <taxon>Bacteria</taxon>
        <taxon>Pseudomonadati</taxon>
        <taxon>Pseudomonadota</taxon>
        <taxon>Gammaproteobacteria</taxon>
        <taxon>Vibrionales</taxon>
        <taxon>Vibrionaceae</taxon>
        <taxon>Vibrio</taxon>
    </lineage>
</organism>
<dbReference type="Proteomes" id="UP000031670">
    <property type="component" value="Unassembled WGS sequence"/>
</dbReference>
<name>A0A0B8PBV0_9VIBR</name>
<dbReference type="SUPFAM" id="SSF51395">
    <property type="entry name" value="FMN-linked oxidoreductases"/>
    <property type="match status" value="1"/>
</dbReference>
<accession>A0A0B8PBV0</accession>
<dbReference type="GO" id="GO:0006537">
    <property type="term" value="P:glutamate biosynthetic process"/>
    <property type="evidence" value="ECO:0007669"/>
    <property type="project" value="InterPro"/>
</dbReference>
<dbReference type="PANTHER" id="PTHR43819:SF1">
    <property type="entry name" value="ARCHAEAL-TYPE GLUTAMATE SYNTHASE [NADPH]"/>
    <property type="match status" value="1"/>
</dbReference>
<evidence type="ECO:0000256" key="1">
    <source>
        <dbReference type="ARBA" id="ARBA00009716"/>
    </source>
</evidence>
<protein>
    <submittedName>
        <fullName evidence="3">Glutamate synthase (NADPH) large chain</fullName>
    </submittedName>
</protein>
<dbReference type="EMBL" id="BBSA01000002">
    <property type="protein sequence ID" value="GAM60688.1"/>
    <property type="molecule type" value="Genomic_DNA"/>
</dbReference>
<dbReference type="GO" id="GO:0015930">
    <property type="term" value="F:glutamate synthase activity"/>
    <property type="evidence" value="ECO:0007669"/>
    <property type="project" value="InterPro"/>
</dbReference>
<evidence type="ECO:0000259" key="2">
    <source>
        <dbReference type="Pfam" id="PF01645"/>
    </source>
</evidence>
<evidence type="ECO:0000313" key="3">
    <source>
        <dbReference type="EMBL" id="GAM60688.1"/>
    </source>
</evidence>
<proteinExistence type="inferred from homology"/>
<reference evidence="3 4" key="2">
    <citation type="submission" date="2015-01" db="EMBL/GenBank/DDBJ databases">
        <authorList>
            <consortium name="NBRP consortium"/>
            <person name="Sawabe T."/>
            <person name="Meirelles P."/>
            <person name="Feng G."/>
            <person name="Sayaka M."/>
            <person name="Hattori M."/>
            <person name="Ohkuma M."/>
        </authorList>
    </citation>
    <scope>NUCLEOTIDE SEQUENCE [LARGE SCALE GENOMIC DNA]</scope>
    <source>
        <strain evidence="3 4">JCM19232</strain>
    </source>
</reference>
<evidence type="ECO:0000313" key="4">
    <source>
        <dbReference type="Proteomes" id="UP000031670"/>
    </source>
</evidence>
<comment type="caution">
    <text evidence="3">The sequence shown here is derived from an EMBL/GenBank/DDBJ whole genome shotgun (WGS) entry which is preliminary data.</text>
</comment>
<dbReference type="AlphaFoldDB" id="A0A0B8PBV0"/>
<dbReference type="InterPro" id="IPR002932">
    <property type="entry name" value="Glu_synthdom"/>
</dbReference>
<dbReference type="PANTHER" id="PTHR43819">
    <property type="entry name" value="ARCHAEAL-TYPE GLUTAMATE SYNTHASE [NADPH]"/>
    <property type="match status" value="1"/>
</dbReference>
<reference evidence="3 4" key="1">
    <citation type="submission" date="2015-01" db="EMBL/GenBank/DDBJ databases">
        <title>Vibrio sp. C5 JCM 19232 whole genome shotgun sequence.</title>
        <authorList>
            <person name="Sawabe T."/>
            <person name="Meirelles P."/>
            <person name="Feng G."/>
            <person name="Sayaka M."/>
            <person name="Hattori M."/>
            <person name="Ohkuma M."/>
        </authorList>
    </citation>
    <scope>NUCLEOTIDE SEQUENCE [LARGE SCALE GENOMIC DNA]</scope>
    <source>
        <strain evidence="3 4">JCM19232</strain>
    </source>
</reference>
<feature type="domain" description="Glutamate synthase" evidence="2">
    <location>
        <begin position="2"/>
        <end position="122"/>
    </location>
</feature>